<feature type="compositionally biased region" description="Basic and acidic residues" evidence="1">
    <location>
        <begin position="1075"/>
        <end position="1108"/>
    </location>
</feature>
<feature type="region of interest" description="Disordered" evidence="1">
    <location>
        <begin position="615"/>
        <end position="642"/>
    </location>
</feature>
<feature type="region of interest" description="Disordered" evidence="1">
    <location>
        <begin position="1135"/>
        <end position="1219"/>
    </location>
</feature>
<dbReference type="Proteomes" id="UP000036681">
    <property type="component" value="Unplaced"/>
</dbReference>
<proteinExistence type="predicted"/>
<sequence length="1628" mass="189308">MKRIITASDILLIADQNSHEAIKRTPLGHLFADSHFETNENDSATFRVLTADTHRWDALDFGDEVSLQVQRSNHFFNITTVLLQTCAYQMHPADAGFLYDIVRHSNAGVALLQLDEKDTTEFNKIVQSAANCTHRGKLLIDIPHTVYFCNHIEVSNIPLYDSAAIEELSAGQRNTQSASGFFVSAIPSGHNGNEKVRSAHLHIHILKHRRKRVSKVKLAQISLRRKHSIMMARRKYIPNNLAQLSMSKRRILCKYRKSCYLTGEMPFYAVQTKPIEQIGTEQTEAPDKQPSELEIKLLCKYRKSCYDQIGAGHTKKKSVKAHRVLAGKSVHIVSKPKKRRTLKEIAEIALKHVDEQEKRGAQRPKPKMVIVEAKLNQIEEKRAKQLRCKYRKSCYETGVRPVLDGGNYLFQAFHFLTKHVHTPGEETLKNVTFDSITEQQKKLFCKYRKSCYETGEKPEIDHKEKFKYQHMMEKHEAEIPLQIKCHYRKSCYETGKVPELRWSKSNRTEEQPSKDAPRTVMQLKLSCKYRKSCYLQHVLEQAQLEDAAISQKQVEPAQEREVEYTRSFKPVTSIQTKKEITESSAEEQLEQKPLKITPTTMNAEIHEAEQKEVSRKRRISAKKKSKQEFQPSLHEATTTPARERTSKKYQILLSDNETVPWHVRKRHLKHRIEQLTLQRKHARLLAKRKNTIITQLPQSGRKLLCKYRKSCYETGVLPMFVPKEHDESEEMKEFSDAELKVFCKYRKSCYDEIGTKYEKQISGKHRLVLAGKGMPTAQKQRKKRSVKEMAEIALQRAHQKQERAAERPQPKMAIIKAQLNKIEEDMHRKLACKYRKSCYESGIRPVIEYDNSLIRIYHFLSKHLHTPGEETIFNATFTELDIGHKKLFCKYRKSCYETGVKPNIEHEERFKYKHMIEKQDVEIPLEIKCHYRKSCYKTGIVPDLRGVKTVLSAQQPLVKAPGTIAELKLHCRYRKSCYLNKTAEQPKFETAQQPPQEEKRQIVLPPVKLAKELKTKIVPEIVKVQTVDEEKPRENKTAGEDSTVKETVDEAAIPEETTKQSKMWARPAIESIAKTAEDRTKKQKPTTKDKKKPIEIKPTTKDKKKAIDTTRTTETIKKTIEKKLPEKKEKVIKAYLTDVQPISAPITKEEKVDDKREQKKEKQKKPPITEEKPVIMKPVKKDKPSESTVKTTETPKTKPTQPKAEKDKKKEKEVKEEISKMDAEKPIQVQEKPRMVPHKEIRFIPPPTPPGPEEEEMLPFKAVHIDGDVETLEEKLRCKYRKSCYHNRTLPNPFDGFKIEHITKKEEQHIPMQYRCKYRKSCYETGEIPHTAENFKVEHLVVKKEEHIPLSLRCKYRKSCYETGVVPNIDQEFFIIASFQKLMREFYEETEEIRREMSEEERKLSCKYRKSCYETGKLPQIERETIKTIADTMKETTLSLHLRCKYRKSCYANYGIPFIKDTKRMPKSEAVIEKPSTSTVGEQAKVKTTEEQRKPHPPTAVDESDKKKSTKKSKKSEKEKRDIEEELPYMQIVPSEEKKPRTLTPAQKLKCKYRIKCYEGVPMHKVLHELRKETIPIKSFQRADGRPCTIYHLSCRRMAGLPIKQRAPIGPNGRRLCRKKPKAEAAAR</sequence>
<feature type="compositionally biased region" description="Basic and acidic residues" evidence="1">
    <location>
        <begin position="1147"/>
        <end position="1160"/>
    </location>
</feature>
<accession>A0A0M3I7H3</accession>
<feature type="region of interest" description="Disordered" evidence="1">
    <location>
        <begin position="1606"/>
        <end position="1628"/>
    </location>
</feature>
<feature type="compositionally biased region" description="Basic and acidic residues" evidence="1">
    <location>
        <begin position="1484"/>
        <end position="1494"/>
    </location>
</feature>
<feature type="region of interest" description="Disordered" evidence="1">
    <location>
        <begin position="1469"/>
        <end position="1527"/>
    </location>
</feature>
<evidence type="ECO:0000256" key="1">
    <source>
        <dbReference type="SAM" id="MobiDB-lite"/>
    </source>
</evidence>
<feature type="compositionally biased region" description="Low complexity" evidence="1">
    <location>
        <begin position="1186"/>
        <end position="1202"/>
    </location>
</feature>
<protein>
    <submittedName>
        <fullName evidence="3">ATP-dependent DNA helicase</fullName>
    </submittedName>
</protein>
<keyword evidence="2" id="KW-1185">Reference proteome</keyword>
<dbReference type="WBParaSite" id="ALUE_0001313801-mRNA-1">
    <property type="protein sequence ID" value="ALUE_0001313801-mRNA-1"/>
    <property type="gene ID" value="ALUE_0001313801"/>
</dbReference>
<name>A0A0M3I7H3_ASCLU</name>
<feature type="compositionally biased region" description="Basic and acidic residues" evidence="1">
    <location>
        <begin position="1167"/>
        <end position="1185"/>
    </location>
</feature>
<evidence type="ECO:0000313" key="3">
    <source>
        <dbReference type="WBParaSite" id="ALUE_0001313801-mRNA-1"/>
    </source>
</evidence>
<feature type="compositionally biased region" description="Basic and acidic residues" evidence="1">
    <location>
        <begin position="1203"/>
        <end position="1219"/>
    </location>
</feature>
<feature type="compositionally biased region" description="Basic residues" evidence="1">
    <location>
        <begin position="615"/>
        <end position="625"/>
    </location>
</feature>
<feature type="region of interest" description="Disordered" evidence="1">
    <location>
        <begin position="1073"/>
        <end position="1111"/>
    </location>
</feature>
<organism evidence="2 3">
    <name type="scientific">Ascaris lumbricoides</name>
    <name type="common">Giant roundworm</name>
    <dbReference type="NCBI Taxonomy" id="6252"/>
    <lineage>
        <taxon>Eukaryota</taxon>
        <taxon>Metazoa</taxon>
        <taxon>Ecdysozoa</taxon>
        <taxon>Nematoda</taxon>
        <taxon>Chromadorea</taxon>
        <taxon>Rhabditida</taxon>
        <taxon>Spirurina</taxon>
        <taxon>Ascaridomorpha</taxon>
        <taxon>Ascaridoidea</taxon>
        <taxon>Ascarididae</taxon>
        <taxon>Ascaris</taxon>
    </lineage>
</organism>
<evidence type="ECO:0000313" key="2">
    <source>
        <dbReference type="Proteomes" id="UP000036681"/>
    </source>
</evidence>
<reference evidence="3" key="1">
    <citation type="submission" date="2016-05" db="UniProtKB">
        <authorList>
            <consortium name="WormBaseParasite"/>
        </authorList>
    </citation>
    <scope>IDENTIFICATION</scope>
</reference>